<evidence type="ECO:0000256" key="3">
    <source>
        <dbReference type="ARBA" id="ARBA00022723"/>
    </source>
</evidence>
<feature type="binding site" evidence="7">
    <location>
        <position position="129"/>
    </location>
    <ligand>
        <name>[2Fe-2S] cluster</name>
        <dbReference type="ChEBI" id="CHEBI:190135"/>
    </ligand>
</feature>
<dbReference type="AlphaFoldDB" id="U3A9I9"/>
<comment type="cofactor">
    <cofactor evidence="6">
        <name>[2Fe-2S] cluster</name>
        <dbReference type="ChEBI" id="CHEBI:190135"/>
    </cofactor>
</comment>
<dbReference type="GO" id="GO:0051537">
    <property type="term" value="F:2 iron, 2 sulfur cluster binding"/>
    <property type="evidence" value="ECO:0007669"/>
    <property type="project" value="UniProtKB-KW"/>
</dbReference>
<dbReference type="InterPro" id="IPR041921">
    <property type="entry name" value="NuoE_N"/>
</dbReference>
<keyword evidence="2 7" id="KW-0001">2Fe-2S</keyword>
<comment type="caution">
    <text evidence="8">The sequence shown here is derived from an EMBL/GenBank/DDBJ whole genome shotgun (WGS) entry which is preliminary data.</text>
</comment>
<protein>
    <submittedName>
        <fullName evidence="8">NAD-dependent formate dehydrogenase gamma subunit</fullName>
    </submittedName>
</protein>
<evidence type="ECO:0000256" key="1">
    <source>
        <dbReference type="ARBA" id="ARBA00010643"/>
    </source>
</evidence>
<dbReference type="GO" id="GO:0046872">
    <property type="term" value="F:metal ion binding"/>
    <property type="evidence" value="ECO:0007669"/>
    <property type="project" value="UniProtKB-KW"/>
</dbReference>
<dbReference type="PIRSF" id="PIRSF000216">
    <property type="entry name" value="NADH_DH_24kDa"/>
    <property type="match status" value="1"/>
</dbReference>
<dbReference type="PANTHER" id="PTHR43342">
    <property type="entry name" value="NADH-QUINONE OXIDOREDUCTASE, E SUBUNIT"/>
    <property type="match status" value="1"/>
</dbReference>
<dbReference type="OrthoDB" id="9807941at2"/>
<dbReference type="Proteomes" id="UP000016566">
    <property type="component" value="Unassembled WGS sequence"/>
</dbReference>
<dbReference type="InterPro" id="IPR028431">
    <property type="entry name" value="NADP_DH_HndA-like"/>
</dbReference>
<keyword evidence="3 7" id="KW-0479">Metal-binding</keyword>
<keyword evidence="5 7" id="KW-0411">Iron-sulfur</keyword>
<dbReference type="InterPro" id="IPR036249">
    <property type="entry name" value="Thioredoxin-like_sf"/>
</dbReference>
<comment type="cofactor">
    <cofactor evidence="7">
        <name>[2Fe-2S] cluster</name>
        <dbReference type="ChEBI" id="CHEBI:190135"/>
    </cofactor>
    <text evidence="7">Binds 1 [2Fe-2S] cluster.</text>
</comment>
<dbReference type="PANTHER" id="PTHR43342:SF2">
    <property type="entry name" value="POTENTIAL NAD-REDUCING HYDROGENASE SUBUNIT"/>
    <property type="match status" value="1"/>
</dbReference>
<feature type="binding site" evidence="7">
    <location>
        <position position="125"/>
    </location>
    <ligand>
        <name>[2Fe-2S] cluster</name>
        <dbReference type="ChEBI" id="CHEBI:190135"/>
    </ligand>
</feature>
<dbReference type="GO" id="GO:0016491">
    <property type="term" value="F:oxidoreductase activity"/>
    <property type="evidence" value="ECO:0007669"/>
    <property type="project" value="InterPro"/>
</dbReference>
<keyword evidence="9" id="KW-1185">Reference proteome</keyword>
<evidence type="ECO:0000256" key="6">
    <source>
        <dbReference type="ARBA" id="ARBA00034078"/>
    </source>
</evidence>
<dbReference type="EMBL" id="BATB01000003">
    <property type="protein sequence ID" value="GAD54314.1"/>
    <property type="molecule type" value="Genomic_DNA"/>
</dbReference>
<feature type="binding site" evidence="7">
    <location>
        <position position="84"/>
    </location>
    <ligand>
        <name>[2Fe-2S] cluster</name>
        <dbReference type="ChEBI" id="CHEBI:190135"/>
    </ligand>
</feature>
<dbReference type="Gene3D" id="1.10.10.1590">
    <property type="entry name" value="NADH-quinone oxidoreductase subunit E"/>
    <property type="match status" value="1"/>
</dbReference>
<accession>U3A9I9</accession>
<sequence>MPTPPAPADLEGRLGAILADHATFEGPLLPILHAVQAEWGYVPPEALPIIAEGLNISRAEVHGVVSFYHDFREEPAGRHMLKICRAEACQARGGQGIEAAAKARLGVDWHGTSSKGGVTLEPVYCLGLCANGPAMMLDGRVVARVDEARLKSLLEEVDA</sequence>
<organism evidence="8 9">
    <name type="scientific">Limimaricola cinnabarinus LL-001</name>
    <dbReference type="NCBI Taxonomy" id="1337093"/>
    <lineage>
        <taxon>Bacteria</taxon>
        <taxon>Pseudomonadati</taxon>
        <taxon>Pseudomonadota</taxon>
        <taxon>Alphaproteobacteria</taxon>
        <taxon>Rhodobacterales</taxon>
        <taxon>Paracoccaceae</taxon>
        <taxon>Limimaricola</taxon>
    </lineage>
</organism>
<evidence type="ECO:0000256" key="7">
    <source>
        <dbReference type="PIRSR" id="PIRSR000216-1"/>
    </source>
</evidence>
<reference evidence="8" key="1">
    <citation type="journal article" date="2013" name="Genome Announc.">
        <title>Draft Genome Sequence of Loktanella cinnabarina LL-001T, Isolated from Deep-Sea Floor Sediment.</title>
        <authorList>
            <person name="Nishi S."/>
            <person name="Tsubouchi T."/>
            <person name="Takaki Y."/>
            <person name="Koyanagi R."/>
            <person name="Satoh N."/>
            <person name="Maruyama T."/>
            <person name="Hatada Y."/>
        </authorList>
    </citation>
    <scope>NUCLEOTIDE SEQUENCE [LARGE SCALE GENOMIC DNA]</scope>
    <source>
        <strain evidence="8">LL-001</strain>
    </source>
</reference>
<dbReference type="InterPro" id="IPR002023">
    <property type="entry name" value="NuoE-like"/>
</dbReference>
<dbReference type="CDD" id="cd03081">
    <property type="entry name" value="TRX_Fd_NuoE_FDH_gamma"/>
    <property type="match status" value="1"/>
</dbReference>
<feature type="binding site" evidence="7">
    <location>
        <position position="89"/>
    </location>
    <ligand>
        <name>[2Fe-2S] cluster</name>
        <dbReference type="ChEBI" id="CHEBI:190135"/>
    </ligand>
</feature>
<dbReference type="Pfam" id="PF01257">
    <property type="entry name" value="2Fe-2S_thioredx"/>
    <property type="match status" value="1"/>
</dbReference>
<evidence type="ECO:0000256" key="2">
    <source>
        <dbReference type="ARBA" id="ARBA00022714"/>
    </source>
</evidence>
<dbReference type="eggNOG" id="COG1905">
    <property type="taxonomic scope" value="Bacteria"/>
</dbReference>
<gene>
    <name evidence="8" type="ORF">MBELCI_0366</name>
</gene>
<name>U3A9I9_9RHOB</name>
<comment type="similarity">
    <text evidence="1">Belongs to the complex I 24 kDa subunit family.</text>
</comment>
<evidence type="ECO:0000256" key="4">
    <source>
        <dbReference type="ARBA" id="ARBA00023004"/>
    </source>
</evidence>
<dbReference type="NCBIfam" id="NF004638">
    <property type="entry name" value="PRK05988.1"/>
    <property type="match status" value="1"/>
</dbReference>
<keyword evidence="4 7" id="KW-0408">Iron</keyword>
<proteinExistence type="inferred from homology"/>
<evidence type="ECO:0000313" key="9">
    <source>
        <dbReference type="Proteomes" id="UP000016566"/>
    </source>
</evidence>
<dbReference type="Gene3D" id="3.40.30.10">
    <property type="entry name" value="Glutaredoxin"/>
    <property type="match status" value="1"/>
</dbReference>
<dbReference type="PROSITE" id="PS01099">
    <property type="entry name" value="COMPLEX1_24K"/>
    <property type="match status" value="1"/>
</dbReference>
<dbReference type="STRING" id="1337093.MBELCI_0366"/>
<dbReference type="RefSeq" id="WP_021692423.1">
    <property type="nucleotide sequence ID" value="NZ_BATB01000003.1"/>
</dbReference>
<dbReference type="SUPFAM" id="SSF52833">
    <property type="entry name" value="Thioredoxin-like"/>
    <property type="match status" value="1"/>
</dbReference>
<evidence type="ECO:0000313" key="8">
    <source>
        <dbReference type="EMBL" id="GAD54314.1"/>
    </source>
</evidence>
<evidence type="ECO:0000256" key="5">
    <source>
        <dbReference type="ARBA" id="ARBA00023014"/>
    </source>
</evidence>